<dbReference type="Proteomes" id="UP000078410">
    <property type="component" value="Unassembled WGS sequence"/>
</dbReference>
<evidence type="ECO:0000313" key="5">
    <source>
        <dbReference type="Proteomes" id="UP000078410"/>
    </source>
</evidence>
<evidence type="ECO:0000256" key="1">
    <source>
        <dbReference type="ARBA" id="ARBA00023015"/>
    </source>
</evidence>
<evidence type="ECO:0000256" key="3">
    <source>
        <dbReference type="ARBA" id="ARBA00023163"/>
    </source>
</evidence>
<dbReference type="AlphaFoldDB" id="A0A1B7IQJ4"/>
<dbReference type="HAMAP" id="MF_04158">
    <property type="entry name" value="Antitermination_lambda"/>
    <property type="match status" value="1"/>
</dbReference>
<dbReference type="Pfam" id="PF03589">
    <property type="entry name" value="Antiterm"/>
    <property type="match status" value="2"/>
</dbReference>
<organism evidence="4 5">
    <name type="scientific">Buttiauxella brennerae ATCC 51605</name>
    <dbReference type="NCBI Taxonomy" id="1354251"/>
    <lineage>
        <taxon>Bacteria</taxon>
        <taxon>Pseudomonadati</taxon>
        <taxon>Pseudomonadota</taxon>
        <taxon>Gammaproteobacteria</taxon>
        <taxon>Enterobacterales</taxon>
        <taxon>Enterobacteriaceae</taxon>
        <taxon>Buttiauxella</taxon>
    </lineage>
</organism>
<sequence length="270" mass="29578">MRLEAIGKYFAPKSPHITDAPRATASDALSISEVMAALGLAGLKSGIGLDLYLAKIGISAPDKAVEGLYEIAQRLAGQCRTISELDEDIKQRVLQILATFAYQDYSRSAASVRQCECCSGEGFIVAEVFTMKAAMGKMTQLSDVKLVRFDKPMPGNDLKPKREVVRALCKPCGGKKVVSNSCRCHGKGKVVNKDKTEALGGIPVWEDCDKCSGRGYRRLKFSTVLEAIQTAWDVKKTFAYDHVQPFFEMLVSECHKEEAIADLMLSKVTN</sequence>
<dbReference type="InterPro" id="IPR038500">
    <property type="entry name" value="Antitermination_sf"/>
</dbReference>
<gene>
    <name evidence="4" type="ORF">M975_1901</name>
</gene>
<dbReference type="GO" id="GO:0003677">
    <property type="term" value="F:DNA binding"/>
    <property type="evidence" value="ECO:0007669"/>
    <property type="project" value="UniProtKB-KW"/>
</dbReference>
<dbReference type="RefSeq" id="WP_064558977.1">
    <property type="nucleotide sequence ID" value="NZ_LXER01000017.1"/>
</dbReference>
<evidence type="ECO:0000256" key="2">
    <source>
        <dbReference type="ARBA" id="ARBA00023125"/>
    </source>
</evidence>
<dbReference type="PATRIC" id="fig|1354251.4.peg.1962"/>
<dbReference type="OrthoDB" id="6572202at2"/>
<evidence type="ECO:0000313" key="4">
    <source>
        <dbReference type="EMBL" id="OAT32009.1"/>
    </source>
</evidence>
<reference evidence="4 5" key="1">
    <citation type="submission" date="2016-04" db="EMBL/GenBank/DDBJ databases">
        <title>ATOL: Assembling a taxonomically balanced genome-scale reconstruction of the evolutionary history of the Enterobacteriaceae.</title>
        <authorList>
            <person name="Plunkett G.III."/>
            <person name="Neeno-Eckwall E.C."/>
            <person name="Glasner J.D."/>
            <person name="Perna N.T."/>
        </authorList>
    </citation>
    <scope>NUCLEOTIDE SEQUENCE [LARGE SCALE GENOMIC DNA]</scope>
    <source>
        <strain evidence="4 5">ATCC 51605</strain>
    </source>
</reference>
<comment type="caution">
    <text evidence="4">The sequence shown here is derived from an EMBL/GenBank/DDBJ whole genome shotgun (WGS) entry which is preliminary data.</text>
</comment>
<dbReference type="GO" id="GO:0006355">
    <property type="term" value="P:regulation of DNA-templated transcription"/>
    <property type="evidence" value="ECO:0007669"/>
    <property type="project" value="InterPro"/>
</dbReference>
<name>A0A1B7IQJ4_9ENTR</name>
<dbReference type="Gene3D" id="1.10.274.110">
    <property type="match status" value="1"/>
</dbReference>
<keyword evidence="5" id="KW-1185">Reference proteome</keyword>
<dbReference type="InterPro" id="IPR003222">
    <property type="entry name" value="Antitermntn"/>
</dbReference>
<proteinExistence type="inferred from homology"/>
<keyword evidence="3" id="KW-0804">Transcription</keyword>
<accession>A0A1B7IQJ4</accession>
<dbReference type="EMBL" id="LXER01000017">
    <property type="protein sequence ID" value="OAT32009.1"/>
    <property type="molecule type" value="Genomic_DNA"/>
</dbReference>
<protein>
    <submittedName>
        <fullName evidence="4">Phage antitermination protein Q</fullName>
    </submittedName>
</protein>
<keyword evidence="1" id="KW-0805">Transcription regulation</keyword>
<keyword evidence="2" id="KW-0238">DNA-binding</keyword>